<dbReference type="Pfam" id="PF09084">
    <property type="entry name" value="NMT1"/>
    <property type="match status" value="1"/>
</dbReference>
<accession>A0A1E5QI28</accession>
<proteinExistence type="inferred from homology"/>
<protein>
    <recommendedName>
        <fullName evidence="5">SsuA/THI5-like domain-containing protein</fullName>
    </recommendedName>
</protein>
<organism evidence="6">
    <name type="scientific">Desertifilum tharense IPPAS B-1220</name>
    <dbReference type="NCBI Taxonomy" id="1781255"/>
    <lineage>
        <taxon>Bacteria</taxon>
        <taxon>Bacillati</taxon>
        <taxon>Cyanobacteriota</taxon>
        <taxon>Cyanophyceae</taxon>
        <taxon>Desertifilales</taxon>
        <taxon>Desertifilaceae</taxon>
        <taxon>Desertifilum</taxon>
    </lineage>
</organism>
<gene>
    <name evidence="6" type="ORF">BH720_15285</name>
</gene>
<evidence type="ECO:0000313" key="6">
    <source>
        <dbReference type="EMBL" id="OEJ74335.1"/>
    </source>
</evidence>
<evidence type="ECO:0000256" key="1">
    <source>
        <dbReference type="ARBA" id="ARBA00004418"/>
    </source>
</evidence>
<dbReference type="PANTHER" id="PTHR30024">
    <property type="entry name" value="ALIPHATIC SULFONATES-BINDING PROTEIN-RELATED"/>
    <property type="match status" value="1"/>
</dbReference>
<dbReference type="SUPFAM" id="SSF53850">
    <property type="entry name" value="Periplasmic binding protein-like II"/>
    <property type="match status" value="1"/>
</dbReference>
<dbReference type="EMBL" id="MJGC01000067">
    <property type="protein sequence ID" value="OEJ74335.1"/>
    <property type="molecule type" value="Genomic_DNA"/>
</dbReference>
<dbReference type="OrthoDB" id="9815602at2"/>
<dbReference type="InterPro" id="IPR015168">
    <property type="entry name" value="SsuA/THI5"/>
</dbReference>
<dbReference type="GO" id="GO:0042597">
    <property type="term" value="C:periplasmic space"/>
    <property type="evidence" value="ECO:0007669"/>
    <property type="project" value="UniProtKB-SubCell"/>
</dbReference>
<sequence length="338" mass="37516">MKRHPFQLIFLFLAAFAIVACQTLFAVSPQPQTPPLQFAYNLWPGYFPIEIADEKGFFAKQGVNVELIFSESYSTILSNIGTGNYQGFTTTLGGVMSLVGHNDDFKIVLVSDRSAGADALLVNSKIKEVADLKGKRIGVLLGDFGELLVVEVLGKYNLSSDDVIFVNADGGDINSYITTGKIDAGVTWQPYISEGLNLGHQVLLSTKDMPGLMPGVIAFRNSVIRDRPQDIQAFIRAWFQAQDYWQKHPEECREIIARRLNLSLEEVSTEGIELANLSANQQLLNFNTSDDSLYSIMQVYIDFSIQKGILGSIPTIENFIDSQFVRDDLSTPEQKPKT</sequence>
<comment type="caution">
    <text evidence="6">The sequence shown here is derived from an EMBL/GenBank/DDBJ whole genome shotgun (WGS) entry which is preliminary data.</text>
</comment>
<dbReference type="PANTHER" id="PTHR30024:SF47">
    <property type="entry name" value="TAURINE-BINDING PERIPLASMIC PROTEIN"/>
    <property type="match status" value="1"/>
</dbReference>
<dbReference type="PROSITE" id="PS51257">
    <property type="entry name" value="PROKAR_LIPOPROTEIN"/>
    <property type="match status" value="1"/>
</dbReference>
<comment type="similarity">
    <text evidence="2">Belongs to the bacterial solute-binding protein SsuA/TauA family.</text>
</comment>
<evidence type="ECO:0000256" key="2">
    <source>
        <dbReference type="ARBA" id="ARBA00010742"/>
    </source>
</evidence>
<dbReference type="AlphaFoldDB" id="A0A1E5QI28"/>
<feature type="signal peptide" evidence="4">
    <location>
        <begin position="1"/>
        <end position="26"/>
    </location>
</feature>
<dbReference type="STRING" id="1781255.BH720_15285"/>
<comment type="subcellular location">
    <subcellularLocation>
        <location evidence="1">Periplasm</location>
    </subcellularLocation>
</comment>
<feature type="domain" description="SsuA/THI5-like" evidence="5">
    <location>
        <begin position="45"/>
        <end position="251"/>
    </location>
</feature>
<evidence type="ECO:0000259" key="5">
    <source>
        <dbReference type="Pfam" id="PF09084"/>
    </source>
</evidence>
<evidence type="ECO:0000256" key="3">
    <source>
        <dbReference type="ARBA" id="ARBA00022729"/>
    </source>
</evidence>
<reference evidence="6" key="1">
    <citation type="submission" date="2016-09" db="EMBL/GenBank/DDBJ databases">
        <title>Draft genome of thermotolerant cyanobacterium Desertifilum sp. strain IPPAS B-1220.</title>
        <authorList>
            <person name="Sinetova M.A."/>
            <person name="Bolakhan K."/>
            <person name="Zayadan B.K."/>
            <person name="Mironov K.S."/>
            <person name="Ustinova V."/>
            <person name="Kupriyanova E.V."/>
            <person name="Sidorov R.A."/>
            <person name="Skrypnik A.N."/>
            <person name="Gogoleva N.E."/>
            <person name="Gogolev Y.V."/>
            <person name="Los D.A."/>
        </authorList>
    </citation>
    <scope>NUCLEOTIDE SEQUENCE [LARGE SCALE GENOMIC DNA]</scope>
    <source>
        <strain evidence="6">IPPAS B-1220</strain>
    </source>
</reference>
<feature type="chain" id="PRO_5009184320" description="SsuA/THI5-like domain-containing protein" evidence="4">
    <location>
        <begin position="27"/>
        <end position="338"/>
    </location>
</feature>
<keyword evidence="3 4" id="KW-0732">Signal</keyword>
<evidence type="ECO:0000256" key="4">
    <source>
        <dbReference type="SAM" id="SignalP"/>
    </source>
</evidence>
<dbReference type="RefSeq" id="WP_069968082.1">
    <property type="nucleotide sequence ID" value="NZ_CM124774.1"/>
</dbReference>
<name>A0A1E5QI28_9CYAN</name>
<dbReference type="Gene3D" id="3.40.190.10">
    <property type="entry name" value="Periplasmic binding protein-like II"/>
    <property type="match status" value="2"/>
</dbReference>